<reference evidence="5" key="1">
    <citation type="submission" date="2025-08" db="UniProtKB">
        <authorList>
            <consortium name="RefSeq"/>
        </authorList>
    </citation>
    <scope>IDENTIFICATION</scope>
    <source>
        <tissue evidence="5">Sperm</tissue>
    </source>
</reference>
<dbReference type="CDD" id="cd14473">
    <property type="entry name" value="FERM_B-lobe"/>
    <property type="match status" value="1"/>
</dbReference>
<dbReference type="SUPFAM" id="SSF50729">
    <property type="entry name" value="PH domain-like"/>
    <property type="match status" value="1"/>
</dbReference>
<dbReference type="InterPro" id="IPR019748">
    <property type="entry name" value="FERM_central"/>
</dbReference>
<dbReference type="InterPro" id="IPR018980">
    <property type="entry name" value="FERM_PH-like_C"/>
</dbReference>
<protein>
    <submittedName>
        <fullName evidence="5">FERM domain-containing protein 5-like isoform X2</fullName>
    </submittedName>
</protein>
<gene>
    <name evidence="5" type="primary">LOC116953592</name>
</gene>
<dbReference type="SMART" id="SM00295">
    <property type="entry name" value="B41"/>
    <property type="match status" value="1"/>
</dbReference>
<dbReference type="InterPro" id="IPR000299">
    <property type="entry name" value="FERM_domain"/>
</dbReference>
<dbReference type="InterPro" id="IPR035963">
    <property type="entry name" value="FERM_2"/>
</dbReference>
<keyword evidence="2" id="KW-1133">Transmembrane helix</keyword>
<accession>A0AAJ7XD03</accession>
<organism evidence="4 5">
    <name type="scientific">Petromyzon marinus</name>
    <name type="common">Sea lamprey</name>
    <dbReference type="NCBI Taxonomy" id="7757"/>
    <lineage>
        <taxon>Eukaryota</taxon>
        <taxon>Metazoa</taxon>
        <taxon>Chordata</taxon>
        <taxon>Craniata</taxon>
        <taxon>Vertebrata</taxon>
        <taxon>Cyclostomata</taxon>
        <taxon>Hyperoartia</taxon>
        <taxon>Petromyzontiformes</taxon>
        <taxon>Petromyzontidae</taxon>
        <taxon>Petromyzon</taxon>
    </lineage>
</organism>
<evidence type="ECO:0000313" key="4">
    <source>
        <dbReference type="Proteomes" id="UP001318040"/>
    </source>
</evidence>
<feature type="transmembrane region" description="Helical" evidence="2">
    <location>
        <begin position="530"/>
        <end position="553"/>
    </location>
</feature>
<feature type="compositionally biased region" description="Basic and acidic residues" evidence="1">
    <location>
        <begin position="15"/>
        <end position="30"/>
    </location>
</feature>
<dbReference type="Pfam" id="PF00373">
    <property type="entry name" value="FERM_M"/>
    <property type="match status" value="1"/>
</dbReference>
<feature type="compositionally biased region" description="Basic residues" evidence="1">
    <location>
        <begin position="366"/>
        <end position="390"/>
    </location>
</feature>
<dbReference type="GO" id="GO:0031032">
    <property type="term" value="P:actomyosin structure organization"/>
    <property type="evidence" value="ECO:0007669"/>
    <property type="project" value="TreeGrafter"/>
</dbReference>
<name>A0AAJ7XD03_PETMA</name>
<dbReference type="GO" id="GO:0005856">
    <property type="term" value="C:cytoskeleton"/>
    <property type="evidence" value="ECO:0007669"/>
    <property type="project" value="TreeGrafter"/>
</dbReference>
<feature type="region of interest" description="Disordered" evidence="1">
    <location>
        <begin position="422"/>
        <end position="441"/>
    </location>
</feature>
<dbReference type="Gene3D" id="2.30.29.30">
    <property type="entry name" value="Pleckstrin-homology domain (PH domain)/Phosphotyrosine-binding domain (PTB)"/>
    <property type="match status" value="1"/>
</dbReference>
<evidence type="ECO:0000256" key="2">
    <source>
        <dbReference type="SAM" id="Phobius"/>
    </source>
</evidence>
<keyword evidence="4" id="KW-1185">Reference proteome</keyword>
<dbReference type="PANTHER" id="PTHR23280:SF32">
    <property type="entry name" value="FI22325P1"/>
    <property type="match status" value="1"/>
</dbReference>
<evidence type="ECO:0000256" key="1">
    <source>
        <dbReference type="SAM" id="MobiDB-lite"/>
    </source>
</evidence>
<feature type="compositionally biased region" description="Low complexity" evidence="1">
    <location>
        <begin position="391"/>
        <end position="415"/>
    </location>
</feature>
<dbReference type="InterPro" id="IPR019749">
    <property type="entry name" value="Band_41_domain"/>
</dbReference>
<feature type="compositionally biased region" description="Acidic residues" evidence="1">
    <location>
        <begin position="461"/>
        <end position="472"/>
    </location>
</feature>
<proteinExistence type="predicted"/>
<dbReference type="SUPFAM" id="SSF47031">
    <property type="entry name" value="Second domain of FERM"/>
    <property type="match status" value="1"/>
</dbReference>
<dbReference type="PROSITE" id="PS50057">
    <property type="entry name" value="FERM_3"/>
    <property type="match status" value="1"/>
</dbReference>
<dbReference type="Proteomes" id="UP001318040">
    <property type="component" value="Chromosome 52"/>
</dbReference>
<dbReference type="RefSeq" id="XP_032829820.1">
    <property type="nucleotide sequence ID" value="XM_032973929.1"/>
</dbReference>
<dbReference type="InterPro" id="IPR011993">
    <property type="entry name" value="PH-like_dom_sf"/>
</dbReference>
<evidence type="ECO:0000259" key="3">
    <source>
        <dbReference type="PROSITE" id="PS50057"/>
    </source>
</evidence>
<sequence>MAACNPAPSRQQRGLVDHTRMFPWPSRKEPYPGSPGEGGSPPYVLCFRVRFYPPDALALREEISRYLLFLQLKRDLRHGHLLAPAADMAWLIAFILQAETGDYDPEECTDDREARVALLPPAAHPSLLTHAHHLHRTQLRGQTPAQAEENFLQKVQELETYGFNPQPCRDVTGMPVLLGFTPPGLSVLQDGKRVIFLPWSEIRKLKFEGKTFHVHCVEKEKRFTLPFHAASPTACKHVWRSAVDSQAFYQLERSSEIRAVSSSNLLFRRSKHRFSGRVAKEVLEASNRIQRHPPIVNRSRMVETMSCPTISRDAVAPLYSATESYLLHDLGFPDEDGHSTPVPRQRNGDAADRISVSCLELNVARTHNHHQQQPHRHPQHHAQLQHKHLTQKQQQQQNLQQNSHQGQARRQQQQQLVVEVPAAEAKRGHAGTQEPPSQGRAALTAATATGGGGRPVPDTESQSEEPTEDGETPEGREFPAPDADWCEADFDESALQEAEEEEMDEVSRLTDRNLALLTAGRDRYGRVARAGLRAVLAACAVVLVTVPLLLVLLESPLDVALLRDLRRTPEFTQFHVEYFCPMQRRLGATFRSLAGSVDESCDRLD</sequence>
<dbReference type="GeneID" id="116953592"/>
<feature type="domain" description="FERM" evidence="3">
    <location>
        <begin position="1"/>
        <end position="253"/>
    </location>
</feature>
<dbReference type="Gene3D" id="1.20.80.10">
    <property type="match status" value="1"/>
</dbReference>
<keyword evidence="2" id="KW-0472">Membrane</keyword>
<feature type="region of interest" description="Disordered" evidence="1">
    <location>
        <begin position="447"/>
        <end position="484"/>
    </location>
</feature>
<dbReference type="SMART" id="SM01196">
    <property type="entry name" value="FERM_C"/>
    <property type="match status" value="1"/>
</dbReference>
<keyword evidence="2" id="KW-0812">Transmembrane</keyword>
<dbReference type="InterPro" id="IPR014847">
    <property type="entry name" value="FA"/>
</dbReference>
<dbReference type="Pfam" id="PF09380">
    <property type="entry name" value="FERM_C"/>
    <property type="match status" value="1"/>
</dbReference>
<feature type="region of interest" description="Disordered" evidence="1">
    <location>
        <begin position="1"/>
        <end position="36"/>
    </location>
</feature>
<dbReference type="FunFam" id="1.20.80.10:FF:000006">
    <property type="entry name" value="FERM domain-containing protein 5 isoform X1"/>
    <property type="match status" value="1"/>
</dbReference>
<feature type="region of interest" description="Disordered" evidence="1">
    <location>
        <begin position="366"/>
        <end position="416"/>
    </location>
</feature>
<evidence type="ECO:0000313" key="5">
    <source>
        <dbReference type="RefSeq" id="XP_032829820.1"/>
    </source>
</evidence>
<dbReference type="AlphaFoldDB" id="A0AAJ7XD03"/>
<dbReference type="Pfam" id="PF08736">
    <property type="entry name" value="FA"/>
    <property type="match status" value="1"/>
</dbReference>
<dbReference type="PANTHER" id="PTHR23280">
    <property type="entry name" value="4.1 G PROTEIN"/>
    <property type="match status" value="1"/>
</dbReference>
<dbReference type="PRINTS" id="PR00935">
    <property type="entry name" value="BAND41"/>
</dbReference>
<dbReference type="SMART" id="SM01195">
    <property type="entry name" value="FA"/>
    <property type="match status" value="1"/>
</dbReference>
<dbReference type="InterPro" id="IPR014352">
    <property type="entry name" value="FERM/acyl-CoA-bd_prot_sf"/>
</dbReference>